<gene>
    <name evidence="3" type="ORF">SAMN04488052_102225</name>
</gene>
<keyword evidence="4" id="KW-1185">Reference proteome</keyword>
<reference evidence="3 4" key="1">
    <citation type="submission" date="2016-10" db="EMBL/GenBank/DDBJ databases">
        <authorList>
            <person name="de Groot N.N."/>
        </authorList>
    </citation>
    <scope>NUCLEOTIDE SEQUENCE [LARGE SCALE GENOMIC DNA]</scope>
    <source>
        <strain evidence="3 4">CGMCC 1.6291</strain>
    </source>
</reference>
<dbReference type="InterPro" id="IPR001584">
    <property type="entry name" value="Integrase_cat-core"/>
</dbReference>
<dbReference type="GO" id="GO:0015074">
    <property type="term" value="P:DNA integration"/>
    <property type="evidence" value="ECO:0007669"/>
    <property type="project" value="InterPro"/>
</dbReference>
<feature type="region of interest" description="Disordered" evidence="1">
    <location>
        <begin position="569"/>
        <end position="588"/>
    </location>
</feature>
<evidence type="ECO:0000313" key="3">
    <source>
        <dbReference type="EMBL" id="SEO69401.1"/>
    </source>
</evidence>
<dbReference type="PANTHER" id="PTHR35004">
    <property type="entry name" value="TRANSPOSASE RV3428C-RELATED"/>
    <property type="match status" value="1"/>
</dbReference>
<dbReference type="InterPro" id="IPR036397">
    <property type="entry name" value="RNaseH_sf"/>
</dbReference>
<dbReference type="Pfam" id="PF13683">
    <property type="entry name" value="rve_3"/>
    <property type="match status" value="1"/>
</dbReference>
<dbReference type="GO" id="GO:0003676">
    <property type="term" value="F:nucleic acid binding"/>
    <property type="evidence" value="ECO:0007669"/>
    <property type="project" value="InterPro"/>
</dbReference>
<proteinExistence type="predicted"/>
<dbReference type="EMBL" id="FOEG01000002">
    <property type="protein sequence ID" value="SEO69401.1"/>
    <property type="molecule type" value="Genomic_DNA"/>
</dbReference>
<dbReference type="AlphaFoldDB" id="A0A1H8RSF8"/>
<organism evidence="3 4">
    <name type="scientific">Aquisalimonas asiatica</name>
    <dbReference type="NCBI Taxonomy" id="406100"/>
    <lineage>
        <taxon>Bacteria</taxon>
        <taxon>Pseudomonadati</taxon>
        <taxon>Pseudomonadota</taxon>
        <taxon>Gammaproteobacteria</taxon>
        <taxon>Chromatiales</taxon>
        <taxon>Ectothiorhodospiraceae</taxon>
        <taxon>Aquisalimonas</taxon>
    </lineage>
</organism>
<dbReference type="InterPro" id="IPR012337">
    <property type="entry name" value="RNaseH-like_sf"/>
</dbReference>
<dbReference type="Gene3D" id="3.30.420.10">
    <property type="entry name" value="Ribonuclease H-like superfamily/Ribonuclease H"/>
    <property type="match status" value="1"/>
</dbReference>
<dbReference type="SUPFAM" id="SSF53098">
    <property type="entry name" value="Ribonuclease H-like"/>
    <property type="match status" value="1"/>
</dbReference>
<protein>
    <submittedName>
        <fullName evidence="3">Integrase core domain-containing protein</fullName>
    </submittedName>
</protein>
<evidence type="ECO:0000256" key="1">
    <source>
        <dbReference type="SAM" id="MobiDB-lite"/>
    </source>
</evidence>
<dbReference type="STRING" id="406100.SAMN04488052_102225"/>
<dbReference type="PANTHER" id="PTHR35004:SF7">
    <property type="entry name" value="INTEGRASE PROTEIN"/>
    <property type="match status" value="1"/>
</dbReference>
<accession>A0A1H8RSF8</accession>
<evidence type="ECO:0000313" key="4">
    <source>
        <dbReference type="Proteomes" id="UP000199657"/>
    </source>
</evidence>
<dbReference type="Proteomes" id="UP000199657">
    <property type="component" value="Unassembled WGS sequence"/>
</dbReference>
<feature type="domain" description="Integrase catalytic" evidence="2">
    <location>
        <begin position="132"/>
        <end position="339"/>
    </location>
</feature>
<name>A0A1H8RSF8_9GAMM</name>
<sequence length="588" mass="66697">MPKLTEGQHRYLMEVADALRSAPRGSKQEIVGRACEFLGWSRDRVYRGLREVGWTSRRRRRQDRGNSVVTVEEARVVANLIHESTRQNGKRLLSFRDAIDIAFANGRIETYASPATFARVMREAGFHPDQLATPAPHVSMRSMHANHVWQFDVSICVLYRLTTGGLQVMEEKEFYKNKPHNLKRIENQRVLRYLVTDHFSGAFYLEYFQAAGEDQETLFKFLMSAFAERPHPNDPFHGVPSTLVWDAGSANQSYMIRNLLDRLQVEHIAHEPGNPRAKGQVERTHDIVERHFEGRLYMMRIESIEELNEKAHAWMRHFNSKRQHSRTKKTRYGLWQTIREDQLRICPPLELCRELLQTKPVQRKVASDLSVSFAVQGWGQATYSVEHVPGVRVGEQVDVSVNPYRAPSVLVAGLDENGGEILVECDPVQRDEAGFRLDSPVYGEGFHSVGDTDTDTHRKALAREAYGAETNREVERARAKREPAFQGSIDPISYLEADELPSYMRRKGTALDVPNPAAALEVQPLTHIEAMKRLAVKLERPIKPEENQAIRRAFPDGVPEDSLGAVVDWLSGGAGPPTGKRPSSLKAV</sequence>
<evidence type="ECO:0000259" key="2">
    <source>
        <dbReference type="PROSITE" id="PS50994"/>
    </source>
</evidence>
<dbReference type="PROSITE" id="PS50994">
    <property type="entry name" value="INTEGRASE"/>
    <property type="match status" value="1"/>
</dbReference>